<dbReference type="InterPro" id="IPR005162">
    <property type="entry name" value="Retrotrans_gag_dom"/>
</dbReference>
<name>A0A5N6MKF6_9ASTR</name>
<evidence type="ECO:0000313" key="2">
    <source>
        <dbReference type="EMBL" id="KAD3640643.1"/>
    </source>
</evidence>
<reference evidence="2 3" key="1">
    <citation type="submission" date="2019-05" db="EMBL/GenBank/DDBJ databases">
        <title>Mikania micrantha, genome provides insights into the molecular mechanism of rapid growth.</title>
        <authorList>
            <person name="Liu B."/>
        </authorList>
    </citation>
    <scope>NUCLEOTIDE SEQUENCE [LARGE SCALE GENOMIC DNA]</scope>
    <source>
        <strain evidence="2">NLD-2019</strain>
        <tissue evidence="2">Leaf</tissue>
    </source>
</reference>
<evidence type="ECO:0000259" key="1">
    <source>
        <dbReference type="Pfam" id="PF03732"/>
    </source>
</evidence>
<feature type="domain" description="Retrotransposon gag" evidence="1">
    <location>
        <begin position="40"/>
        <end position="138"/>
    </location>
</feature>
<evidence type="ECO:0000313" key="3">
    <source>
        <dbReference type="Proteomes" id="UP000326396"/>
    </source>
</evidence>
<proteinExistence type="predicted"/>
<dbReference type="AlphaFoldDB" id="A0A5N6MKF6"/>
<dbReference type="EMBL" id="SZYD01000015">
    <property type="protein sequence ID" value="KAD3640643.1"/>
    <property type="molecule type" value="Genomic_DNA"/>
</dbReference>
<sequence length="258" mass="30087">MACKLKDFEEKYGVVGAIRWLEDMESVIDISDYKKENKVKYATHSLKGSALTWWNTIVKTRGRNAIKVMKWKAFKHLVTEKFCPIIELERIEVEFLAHKMINLDHTKYINRFNELALLVPHMVTPKNKRIGRYIWGLEPPIRAYVRTARPSTFQSVVEFGGTLTDEMVRCGKINQERVCDKRKCQDNRYKRREIKRLRDLIVGGMILVKLRKLPRPDLEGSYIWEQILGVISVKCITKANAILSISTSVKSQDIFSRI</sequence>
<dbReference type="Proteomes" id="UP000326396">
    <property type="component" value="Linkage Group LG5"/>
</dbReference>
<organism evidence="2 3">
    <name type="scientific">Mikania micrantha</name>
    <name type="common">bitter vine</name>
    <dbReference type="NCBI Taxonomy" id="192012"/>
    <lineage>
        <taxon>Eukaryota</taxon>
        <taxon>Viridiplantae</taxon>
        <taxon>Streptophyta</taxon>
        <taxon>Embryophyta</taxon>
        <taxon>Tracheophyta</taxon>
        <taxon>Spermatophyta</taxon>
        <taxon>Magnoliopsida</taxon>
        <taxon>eudicotyledons</taxon>
        <taxon>Gunneridae</taxon>
        <taxon>Pentapetalae</taxon>
        <taxon>asterids</taxon>
        <taxon>campanulids</taxon>
        <taxon>Asterales</taxon>
        <taxon>Asteraceae</taxon>
        <taxon>Asteroideae</taxon>
        <taxon>Heliantheae alliance</taxon>
        <taxon>Eupatorieae</taxon>
        <taxon>Mikania</taxon>
    </lineage>
</organism>
<dbReference type="Pfam" id="PF03732">
    <property type="entry name" value="Retrotrans_gag"/>
    <property type="match status" value="1"/>
</dbReference>
<comment type="caution">
    <text evidence="2">The sequence shown here is derived from an EMBL/GenBank/DDBJ whole genome shotgun (WGS) entry which is preliminary data.</text>
</comment>
<keyword evidence="3" id="KW-1185">Reference proteome</keyword>
<dbReference type="OrthoDB" id="1936908at2759"/>
<accession>A0A5N6MKF6</accession>
<protein>
    <recommendedName>
        <fullName evidence="1">Retrotransposon gag domain-containing protein</fullName>
    </recommendedName>
</protein>
<gene>
    <name evidence="2" type="ORF">E3N88_29866</name>
</gene>